<comment type="subcellular location">
    <subcellularLocation>
        <location evidence="1">Secreted</location>
        <location evidence="1">Extracellular space</location>
        <location evidence="1">Extracellular matrix</location>
    </subcellularLocation>
</comment>
<dbReference type="InterPro" id="IPR000884">
    <property type="entry name" value="TSP1_rpt"/>
</dbReference>
<dbReference type="PROSITE" id="PS50092">
    <property type="entry name" value="TSP1"/>
    <property type="match status" value="1"/>
</dbReference>
<evidence type="ECO:0000256" key="8">
    <source>
        <dbReference type="ARBA" id="ARBA00023180"/>
    </source>
</evidence>
<dbReference type="InterPro" id="IPR036383">
    <property type="entry name" value="TSP1_rpt_sf"/>
</dbReference>
<dbReference type="InterPro" id="IPR038678">
    <property type="entry name" value="Spondin_N_sf"/>
</dbReference>
<evidence type="ECO:0000256" key="3">
    <source>
        <dbReference type="ARBA" id="ARBA00022530"/>
    </source>
</evidence>
<evidence type="ECO:0000256" key="2">
    <source>
        <dbReference type="ARBA" id="ARBA00022525"/>
    </source>
</evidence>
<organism evidence="11">
    <name type="scientific">Cacopsylla melanoneura</name>
    <dbReference type="NCBI Taxonomy" id="428564"/>
    <lineage>
        <taxon>Eukaryota</taxon>
        <taxon>Metazoa</taxon>
        <taxon>Ecdysozoa</taxon>
        <taxon>Arthropoda</taxon>
        <taxon>Hexapoda</taxon>
        <taxon>Insecta</taxon>
        <taxon>Pterygota</taxon>
        <taxon>Neoptera</taxon>
        <taxon>Paraneoptera</taxon>
        <taxon>Hemiptera</taxon>
        <taxon>Sternorrhyncha</taxon>
        <taxon>Psylloidea</taxon>
        <taxon>Psyllidae</taxon>
        <taxon>Psyllinae</taxon>
        <taxon>Cacopsylla</taxon>
    </lineage>
</organism>
<accession>A0A8D8WMM0</accession>
<dbReference type="FunFam" id="2.20.100.10:FF:000026">
    <property type="entry name" value="Spondin 1"/>
    <property type="match status" value="1"/>
</dbReference>
<keyword evidence="4" id="KW-0479">Metal-binding</keyword>
<dbReference type="Gene3D" id="2.20.100.10">
    <property type="entry name" value="Thrombospondin type-1 (TSP1) repeat"/>
    <property type="match status" value="1"/>
</dbReference>
<keyword evidence="7" id="KW-1015">Disulfide bond</keyword>
<proteinExistence type="predicted"/>
<feature type="region of interest" description="Disordered" evidence="9">
    <location>
        <begin position="459"/>
        <end position="502"/>
    </location>
</feature>
<dbReference type="Pfam" id="PF06468">
    <property type="entry name" value="Spond_N"/>
    <property type="match status" value="1"/>
</dbReference>
<evidence type="ECO:0000256" key="5">
    <source>
        <dbReference type="ARBA" id="ARBA00022729"/>
    </source>
</evidence>
<dbReference type="NCBIfam" id="NF038123">
    <property type="entry name" value="NF038123_dom"/>
    <property type="match status" value="1"/>
</dbReference>
<dbReference type="EMBL" id="HBUF01211841">
    <property type="protein sequence ID" value="CAG6665803.1"/>
    <property type="molecule type" value="Transcribed_RNA"/>
</dbReference>
<keyword evidence="5" id="KW-0732">Signal</keyword>
<keyword evidence="2" id="KW-0964">Secreted</keyword>
<dbReference type="EMBL" id="HBUF01211840">
    <property type="protein sequence ID" value="CAG6665802.1"/>
    <property type="molecule type" value="Transcribed_RNA"/>
</dbReference>
<sequence>MSVSIVTLSSSHRLPPDAAKVKMFFPTLLTLSSVFISSALASYSTRVPYFDIPCQPDKLTAYKVILHTFWTRDRFPKHFPEWRPPAQWSKLIGRSHSHDFVLFRLGAEASPGLRTFAESGKADALQEDSQGRYGLFDIFSAPPIASGTGRTESQFFVDGNHSRVSLMSHMIPSPDWFIGIDSFNLCVDGNWLDSITIEVDPLDAGTDNGFTFTAPNWATEPQGVIYRITSRYPAHPAGSFYYPYLKRLPPIATFQFIKLREYELNEIFHHSEDDKKYDVIGIEDQHMSQHNSIPVLNNNDIAEEIEEQRHEVELQMLNQSPKVLITTHSIAPTVETSHVLAPGVVRKGAKDVLLNSIVDSYHRHDEVPTMELVPKMGPYRNDGEVHNLGHHRNEDYPAYSSGSLATNNIDSIDRLIKYSNSRALKKHPKKIKPPRDCKVSDWGPWSPCNSSCGIGEMTRRRSITKHPRRGGQSCPPLLETKWCGGGKDCEQNKTKNSKPNEW</sequence>
<dbReference type="PANTHER" id="PTHR11311:SF15">
    <property type="entry name" value="SPONDIN-2"/>
    <property type="match status" value="1"/>
</dbReference>
<keyword evidence="8" id="KW-0325">Glycoprotein</keyword>
<evidence type="ECO:0000256" key="1">
    <source>
        <dbReference type="ARBA" id="ARBA00004498"/>
    </source>
</evidence>
<dbReference type="GO" id="GO:0046872">
    <property type="term" value="F:metal ion binding"/>
    <property type="evidence" value="ECO:0007669"/>
    <property type="project" value="UniProtKB-KW"/>
</dbReference>
<dbReference type="GO" id="GO:0007155">
    <property type="term" value="P:cell adhesion"/>
    <property type="evidence" value="ECO:0007669"/>
    <property type="project" value="UniProtKB-KW"/>
</dbReference>
<feature type="domain" description="Spondin" evidence="10">
    <location>
        <begin position="50"/>
        <end position="236"/>
    </location>
</feature>
<evidence type="ECO:0000256" key="9">
    <source>
        <dbReference type="SAM" id="MobiDB-lite"/>
    </source>
</evidence>
<dbReference type="InterPro" id="IPR044004">
    <property type="entry name" value="TSP1_spondin_dom"/>
</dbReference>
<evidence type="ECO:0000259" key="10">
    <source>
        <dbReference type="PROSITE" id="PS51020"/>
    </source>
</evidence>
<evidence type="ECO:0000256" key="6">
    <source>
        <dbReference type="ARBA" id="ARBA00022889"/>
    </source>
</evidence>
<dbReference type="AlphaFoldDB" id="A0A8D8WMM0"/>
<dbReference type="Pfam" id="PF19028">
    <property type="entry name" value="TSP1_spondin"/>
    <property type="match status" value="1"/>
</dbReference>
<protein>
    <submittedName>
        <fullName evidence="11">Spondin-2</fullName>
    </submittedName>
</protein>
<dbReference type="InterPro" id="IPR009465">
    <property type="entry name" value="Spondin_N"/>
</dbReference>
<evidence type="ECO:0000313" key="11">
    <source>
        <dbReference type="EMBL" id="CAG6665803.1"/>
    </source>
</evidence>
<feature type="compositionally biased region" description="Basic and acidic residues" evidence="9">
    <location>
        <begin position="487"/>
        <end position="502"/>
    </location>
</feature>
<keyword evidence="6" id="KW-0130">Cell adhesion</keyword>
<evidence type="ECO:0000256" key="7">
    <source>
        <dbReference type="ARBA" id="ARBA00023157"/>
    </source>
</evidence>
<evidence type="ECO:0000256" key="4">
    <source>
        <dbReference type="ARBA" id="ARBA00022723"/>
    </source>
</evidence>
<dbReference type="Gene3D" id="2.60.40.2130">
    <property type="entry name" value="F-spondin domain"/>
    <property type="match status" value="1"/>
</dbReference>
<feature type="compositionally biased region" description="Basic residues" evidence="9">
    <location>
        <begin position="460"/>
        <end position="469"/>
    </location>
</feature>
<name>A0A8D8WMM0_9HEMI</name>
<dbReference type="PROSITE" id="PS51020">
    <property type="entry name" value="SPONDIN"/>
    <property type="match status" value="1"/>
</dbReference>
<dbReference type="GO" id="GO:0031012">
    <property type="term" value="C:extracellular matrix"/>
    <property type="evidence" value="ECO:0007669"/>
    <property type="project" value="TreeGrafter"/>
</dbReference>
<dbReference type="PANTHER" id="PTHR11311">
    <property type="entry name" value="SPONDIN"/>
    <property type="match status" value="1"/>
</dbReference>
<dbReference type="SMART" id="SM00209">
    <property type="entry name" value="TSP1"/>
    <property type="match status" value="1"/>
</dbReference>
<dbReference type="InterPro" id="IPR051418">
    <property type="entry name" value="Spondin/Thrombospondin_T1"/>
</dbReference>
<dbReference type="SUPFAM" id="SSF82895">
    <property type="entry name" value="TSP-1 type 1 repeat"/>
    <property type="match status" value="1"/>
</dbReference>
<reference evidence="11" key="1">
    <citation type="submission" date="2021-05" db="EMBL/GenBank/DDBJ databases">
        <authorList>
            <person name="Alioto T."/>
            <person name="Alioto T."/>
            <person name="Gomez Garrido J."/>
        </authorList>
    </citation>
    <scope>NUCLEOTIDE SEQUENCE</scope>
</reference>
<keyword evidence="3" id="KW-0272">Extracellular matrix</keyword>